<dbReference type="AlphaFoldDB" id="A0A285KXY6"/>
<dbReference type="STRING" id="1379680.GCA_001612615_00090"/>
<reference evidence="1 2" key="1">
    <citation type="submission" date="2017-09" db="EMBL/GenBank/DDBJ databases">
        <authorList>
            <person name="Ehlers B."/>
            <person name="Leendertz F.H."/>
        </authorList>
    </citation>
    <scope>NUCLEOTIDE SEQUENCE [LARGE SCALE GENOMIC DNA]</scope>
    <source>
        <strain evidence="1 2">DSM 45537</strain>
    </source>
</reference>
<proteinExistence type="predicted"/>
<protein>
    <submittedName>
        <fullName evidence="1">Uncharacterized protein</fullName>
    </submittedName>
</protein>
<accession>A0A285KXY6</accession>
<organism evidence="1 2">
    <name type="scientific">Nocardia amikacinitolerans</name>
    <dbReference type="NCBI Taxonomy" id="756689"/>
    <lineage>
        <taxon>Bacteria</taxon>
        <taxon>Bacillati</taxon>
        <taxon>Actinomycetota</taxon>
        <taxon>Actinomycetes</taxon>
        <taxon>Mycobacteriales</taxon>
        <taxon>Nocardiaceae</taxon>
        <taxon>Nocardia</taxon>
    </lineage>
</organism>
<keyword evidence="2" id="KW-1185">Reference proteome</keyword>
<dbReference type="EMBL" id="OBEG01000001">
    <property type="protein sequence ID" value="SNY77113.1"/>
    <property type="molecule type" value="Genomic_DNA"/>
</dbReference>
<dbReference type="Proteomes" id="UP000219565">
    <property type="component" value="Unassembled WGS sequence"/>
</dbReference>
<sequence>MHHRSNEADVVAWKGKRMRLSRTRLPGRSLAVCAALVTAGSLVAGCGGDGDTDPVPATPTEGTVSLTIAAPTSADVPNPDEVTPAAAAQLCDMMRAEVGNWSEQGEVVGRVSFNGTVHNWAVRNGGLNDAVLADQSIIDTATIQECPDVRQQVLDALNLDDLAAGLAGF</sequence>
<evidence type="ECO:0000313" key="1">
    <source>
        <dbReference type="EMBL" id="SNY77113.1"/>
    </source>
</evidence>
<evidence type="ECO:0000313" key="2">
    <source>
        <dbReference type="Proteomes" id="UP000219565"/>
    </source>
</evidence>
<gene>
    <name evidence="1" type="ORF">SAMN04244553_0920</name>
</gene>
<name>A0A285KXY6_9NOCA</name>